<dbReference type="Pfam" id="PF00460">
    <property type="entry name" value="Flg_bb_rod"/>
    <property type="match status" value="1"/>
</dbReference>
<gene>
    <name evidence="9" type="ORF">MOP44_21505</name>
</gene>
<reference evidence="9" key="1">
    <citation type="submission" date="2021-04" db="EMBL/GenBank/DDBJ databases">
        <title>Phylogenetic analysis of Acidobacteriaceae.</title>
        <authorList>
            <person name="Qiu L."/>
            <person name="Zhang Q."/>
        </authorList>
    </citation>
    <scope>NUCLEOTIDE SEQUENCE</scope>
    <source>
        <strain evidence="9">DSM 25168</strain>
    </source>
</reference>
<dbReference type="InterPro" id="IPR010930">
    <property type="entry name" value="Flg_bb/hook_C_dom"/>
</dbReference>
<dbReference type="InterPro" id="IPR011491">
    <property type="entry name" value="FlgE_D2"/>
</dbReference>
<dbReference type="InterPro" id="IPR019776">
    <property type="entry name" value="Flagellar_basal_body_rod_CS"/>
</dbReference>
<accession>A0A9J7BQB8</accession>
<evidence type="ECO:0000256" key="5">
    <source>
        <dbReference type="RuleBase" id="RU362116"/>
    </source>
</evidence>
<feature type="domain" description="Flagellar basal-body/hook protein C-terminal" evidence="7">
    <location>
        <begin position="379"/>
        <end position="422"/>
    </location>
</feature>
<dbReference type="RefSeq" id="WP_260792468.1">
    <property type="nucleotide sequence ID" value="NZ_CP093313.1"/>
</dbReference>
<dbReference type="InterPro" id="IPR037925">
    <property type="entry name" value="FlgE/F/G-like"/>
</dbReference>
<evidence type="ECO:0000313" key="9">
    <source>
        <dbReference type="EMBL" id="UWZ83134.1"/>
    </source>
</evidence>
<dbReference type="Pfam" id="PF06429">
    <property type="entry name" value="Flg_bbr_C"/>
    <property type="match status" value="1"/>
</dbReference>
<dbReference type="KEGG" id="orp:MOP44_21505"/>
<feature type="domain" description="Flagellar hook protein FlgE D2" evidence="8">
    <location>
        <begin position="163"/>
        <end position="304"/>
    </location>
</feature>
<dbReference type="NCBIfam" id="TIGR03506">
    <property type="entry name" value="FlgEFG_subfam"/>
    <property type="match status" value="1"/>
</dbReference>
<organism evidence="9 10">
    <name type="scientific">Occallatibacter riparius</name>
    <dbReference type="NCBI Taxonomy" id="1002689"/>
    <lineage>
        <taxon>Bacteria</taxon>
        <taxon>Pseudomonadati</taxon>
        <taxon>Acidobacteriota</taxon>
        <taxon>Terriglobia</taxon>
        <taxon>Terriglobales</taxon>
        <taxon>Acidobacteriaceae</taxon>
        <taxon>Occallatibacter</taxon>
    </lineage>
</organism>
<evidence type="ECO:0000259" key="6">
    <source>
        <dbReference type="Pfam" id="PF00460"/>
    </source>
</evidence>
<name>A0A9J7BQB8_9BACT</name>
<sequence length="424" mass="43189">MPSFFIPLTGLNADSSALNTIANNLANMNTIGFKARMAQFADLFYQQIGATGNGNPIQVGAGTQIASISTDFSSGTSNYTGLNTDVALQGNGFFIVSNGASQYLTRAGNFSLDSSGNLITANGFRVMGYPAVNGAINTNTSLVPINIPESAILSPKATSSFSIAANLDSTTTANSNFPATVNIYDSLGQMHTATVTYIANGNGSWNYSISLPASDTTAAQSVTGTMTFDSSGNLKTIQPTGAASASPVGTGAGAVSSIPVSFTGLTDGAANLTMNWNLLGASGTPTISQVASKSAVSGTLQDGYTSGQYQDFTIGSDGTVTVTFSNQQKMNVGQIALGNVANPQGLEADGNGNYSATLASGTPTIGTSGSAGLGKMQDAALEGSNVNISAEFANLIIAQRAFEANSKTVTTFDSITQETIQMIH</sequence>
<evidence type="ECO:0000256" key="2">
    <source>
        <dbReference type="ARBA" id="ARBA00009677"/>
    </source>
</evidence>
<evidence type="ECO:0000256" key="4">
    <source>
        <dbReference type="ARBA" id="ARBA00023143"/>
    </source>
</evidence>
<keyword evidence="4 5" id="KW-0975">Bacterial flagellum</keyword>
<dbReference type="EMBL" id="CP093313">
    <property type="protein sequence ID" value="UWZ83134.1"/>
    <property type="molecule type" value="Genomic_DNA"/>
</dbReference>
<keyword evidence="9" id="KW-0966">Cell projection</keyword>
<evidence type="ECO:0000256" key="3">
    <source>
        <dbReference type="ARBA" id="ARBA00019015"/>
    </source>
</evidence>
<dbReference type="InterPro" id="IPR020013">
    <property type="entry name" value="Flagellar_FlgE/F/G"/>
</dbReference>
<keyword evidence="10" id="KW-1185">Reference proteome</keyword>
<dbReference type="InterPro" id="IPR037058">
    <property type="entry name" value="Falgellar_hook_FlgE_sf"/>
</dbReference>
<dbReference type="PANTHER" id="PTHR30435:SF19">
    <property type="entry name" value="FLAGELLAR BASAL-BODY ROD PROTEIN FLGG"/>
    <property type="match status" value="1"/>
</dbReference>
<comment type="similarity">
    <text evidence="2 5">Belongs to the flagella basal body rod proteins family.</text>
</comment>
<protein>
    <recommendedName>
        <fullName evidence="3">Flagellar hook protein FlgE</fullName>
    </recommendedName>
</protein>
<dbReference type="InterPro" id="IPR001444">
    <property type="entry name" value="Flag_bb_rod_N"/>
</dbReference>
<keyword evidence="9" id="KW-0282">Flagellum</keyword>
<keyword evidence="9" id="KW-0969">Cilium</keyword>
<dbReference type="GO" id="GO:0009425">
    <property type="term" value="C:bacterial-type flagellum basal body"/>
    <property type="evidence" value="ECO:0007669"/>
    <property type="project" value="UniProtKB-SubCell"/>
</dbReference>
<evidence type="ECO:0000259" key="7">
    <source>
        <dbReference type="Pfam" id="PF06429"/>
    </source>
</evidence>
<dbReference type="Proteomes" id="UP001059380">
    <property type="component" value="Chromosome"/>
</dbReference>
<dbReference type="AlphaFoldDB" id="A0A9J7BQB8"/>
<feature type="domain" description="Flagellar basal body rod protein N-terminal" evidence="6">
    <location>
        <begin position="9"/>
        <end position="34"/>
    </location>
</feature>
<comment type="subcellular location">
    <subcellularLocation>
        <location evidence="1 5">Bacterial flagellum basal body</location>
    </subcellularLocation>
</comment>
<dbReference type="SUPFAM" id="SSF117143">
    <property type="entry name" value="Flagellar hook protein flgE"/>
    <property type="match status" value="1"/>
</dbReference>
<dbReference type="GO" id="GO:0071978">
    <property type="term" value="P:bacterial-type flagellum-dependent swarming motility"/>
    <property type="evidence" value="ECO:0007669"/>
    <property type="project" value="TreeGrafter"/>
</dbReference>
<dbReference type="Gene3D" id="2.60.98.20">
    <property type="entry name" value="Flagellar hook protein FlgE"/>
    <property type="match status" value="1"/>
</dbReference>
<evidence type="ECO:0000313" key="10">
    <source>
        <dbReference type="Proteomes" id="UP001059380"/>
    </source>
</evidence>
<evidence type="ECO:0000259" key="8">
    <source>
        <dbReference type="Pfam" id="PF07559"/>
    </source>
</evidence>
<proteinExistence type="inferred from homology"/>
<evidence type="ECO:0000256" key="1">
    <source>
        <dbReference type="ARBA" id="ARBA00004117"/>
    </source>
</evidence>
<dbReference type="PANTHER" id="PTHR30435">
    <property type="entry name" value="FLAGELLAR PROTEIN"/>
    <property type="match status" value="1"/>
</dbReference>
<dbReference type="Pfam" id="PF07559">
    <property type="entry name" value="FlgE_D2"/>
    <property type="match status" value="1"/>
</dbReference>
<dbReference type="PROSITE" id="PS00588">
    <property type="entry name" value="FLAGELLA_BB_ROD"/>
    <property type="match status" value="1"/>
</dbReference>